<dbReference type="GO" id="GO:0140359">
    <property type="term" value="F:ABC-type transporter activity"/>
    <property type="evidence" value="ECO:0007669"/>
    <property type="project" value="InterPro"/>
</dbReference>
<keyword evidence="3" id="KW-1185">Reference proteome</keyword>
<dbReference type="GO" id="GO:0005886">
    <property type="term" value="C:plasma membrane"/>
    <property type="evidence" value="ECO:0007669"/>
    <property type="project" value="UniProtKB-SubCell"/>
</dbReference>
<keyword evidence="1" id="KW-1133">Transmembrane helix</keyword>
<evidence type="ECO:0000313" key="3">
    <source>
        <dbReference type="Proteomes" id="UP000034954"/>
    </source>
</evidence>
<proteinExistence type="predicted"/>
<dbReference type="EMBL" id="LAQJ01000089">
    <property type="protein sequence ID" value="KKO20590.1"/>
    <property type="molecule type" value="Genomic_DNA"/>
</dbReference>
<dbReference type="Proteomes" id="UP000034954">
    <property type="component" value="Unassembled WGS sequence"/>
</dbReference>
<reference evidence="2 3" key="1">
    <citation type="journal article" date="2013" name="BMC Microbiol.">
        <title>Identification of the type II cytochrome c maturation pathway in anammox bacteria by comparative genomics.</title>
        <authorList>
            <person name="Ferousi C."/>
            <person name="Speth D.R."/>
            <person name="Reimann J."/>
            <person name="Op den Camp H.J."/>
            <person name="Allen J.W."/>
            <person name="Keltjens J.T."/>
            <person name="Jetten M.S."/>
        </authorList>
    </citation>
    <scope>NUCLEOTIDE SEQUENCE [LARGE SCALE GENOMIC DNA]</scope>
    <source>
        <strain evidence="2">RU1</strain>
    </source>
</reference>
<feature type="transmembrane region" description="Helical" evidence="1">
    <location>
        <begin position="98"/>
        <end position="119"/>
    </location>
</feature>
<organism evidence="2 3">
    <name type="scientific">Candidatus Brocadia fulgida</name>
    <dbReference type="NCBI Taxonomy" id="380242"/>
    <lineage>
        <taxon>Bacteria</taxon>
        <taxon>Pseudomonadati</taxon>
        <taxon>Planctomycetota</taxon>
        <taxon>Candidatus Brocadiia</taxon>
        <taxon>Candidatus Brocadiales</taxon>
        <taxon>Candidatus Brocadiaceae</taxon>
        <taxon>Candidatus Brocadia</taxon>
    </lineage>
</organism>
<dbReference type="AlphaFoldDB" id="A0A0M2UYD8"/>
<sequence length="218" mass="23991">MIQEMGLSTITICCLSLAALSATNTISREIEKGTIMMLLSKPVDKRSVILGKFFGILAVVSSVFLAMGILLTGFLWIRESLHPSAGLRSSFALTGHTTVVRLAFSFLSIAIMCAVATAFSVYLGMMSNLCCCMAIYILGNLTSFFHGLFPATAIWTRWYLAFAFVFFPNLEDFNTIGMGSRGESLNSFFAPALLLYAILYITMVITLAIKFFNNKECR</sequence>
<name>A0A0M2UYD8_9BACT</name>
<gene>
    <name evidence="2" type="ORF">BROFUL_00709</name>
</gene>
<evidence type="ECO:0000256" key="1">
    <source>
        <dbReference type="SAM" id="Phobius"/>
    </source>
</evidence>
<evidence type="ECO:0000313" key="2">
    <source>
        <dbReference type="EMBL" id="KKO20590.1"/>
    </source>
</evidence>
<dbReference type="PANTHER" id="PTHR43471:SF10">
    <property type="entry name" value="SLL1107 PROTEIN"/>
    <property type="match status" value="1"/>
</dbReference>
<comment type="caution">
    <text evidence="2">The sequence shown here is derived from an EMBL/GenBank/DDBJ whole genome shotgun (WGS) entry which is preliminary data.</text>
</comment>
<accession>A0A0M2UYD8</accession>
<protein>
    <recommendedName>
        <fullName evidence="4">ABC-2 family transporter protein</fullName>
    </recommendedName>
</protein>
<keyword evidence="1" id="KW-0472">Membrane</keyword>
<dbReference type="PANTHER" id="PTHR43471">
    <property type="entry name" value="ABC TRANSPORTER PERMEASE"/>
    <property type="match status" value="1"/>
</dbReference>
<dbReference type="Pfam" id="PF12679">
    <property type="entry name" value="ABC2_membrane_2"/>
    <property type="match status" value="1"/>
</dbReference>
<feature type="transmembrane region" description="Helical" evidence="1">
    <location>
        <begin position="52"/>
        <end position="77"/>
    </location>
</feature>
<feature type="transmembrane region" description="Helical" evidence="1">
    <location>
        <begin position="188"/>
        <end position="212"/>
    </location>
</feature>
<keyword evidence="1" id="KW-0812">Transmembrane</keyword>
<evidence type="ECO:0008006" key="4">
    <source>
        <dbReference type="Google" id="ProtNLM"/>
    </source>
</evidence>
<feature type="transmembrane region" description="Helical" evidence="1">
    <location>
        <begin position="148"/>
        <end position="168"/>
    </location>
</feature>